<keyword evidence="3" id="KW-1185">Reference proteome</keyword>
<protein>
    <submittedName>
        <fullName evidence="2">Ricin B lectin domain-containing protein</fullName>
    </submittedName>
</protein>
<dbReference type="PROSITE" id="PS50231">
    <property type="entry name" value="RICIN_B_LECTIN"/>
    <property type="match status" value="1"/>
</dbReference>
<reference evidence="2 3" key="1">
    <citation type="journal article" date="2024" name="J. Plant Pathol.">
        <title>Sequence and assembly of the genome of Seiridium unicorne, isolate CBS 538.82, causal agent of cypress canker disease.</title>
        <authorList>
            <person name="Scali E."/>
            <person name="Rocca G.D."/>
            <person name="Danti R."/>
            <person name="Garbelotto M."/>
            <person name="Barberini S."/>
            <person name="Baroncelli R."/>
            <person name="Emiliani G."/>
        </authorList>
    </citation>
    <scope>NUCLEOTIDE SEQUENCE [LARGE SCALE GENOMIC DNA]</scope>
    <source>
        <strain evidence="2 3">BM-138-508</strain>
    </source>
</reference>
<evidence type="ECO:0000313" key="3">
    <source>
        <dbReference type="Proteomes" id="UP001408356"/>
    </source>
</evidence>
<name>A0ABR2V347_9PEZI</name>
<gene>
    <name evidence="2" type="ORF">SUNI508_05877</name>
</gene>
<proteinExistence type="predicted"/>
<dbReference type="EMBL" id="JARVKF010000190">
    <property type="protein sequence ID" value="KAK9421339.1"/>
    <property type="molecule type" value="Genomic_DNA"/>
</dbReference>
<organism evidence="2 3">
    <name type="scientific">Seiridium unicorne</name>
    <dbReference type="NCBI Taxonomy" id="138068"/>
    <lineage>
        <taxon>Eukaryota</taxon>
        <taxon>Fungi</taxon>
        <taxon>Dikarya</taxon>
        <taxon>Ascomycota</taxon>
        <taxon>Pezizomycotina</taxon>
        <taxon>Sordariomycetes</taxon>
        <taxon>Xylariomycetidae</taxon>
        <taxon>Amphisphaeriales</taxon>
        <taxon>Sporocadaceae</taxon>
        <taxon>Seiridium</taxon>
    </lineage>
</organism>
<sequence>MGFTGAGVYEIVPYRSLLTQVCYRGTKAQPQLLGGLDDCWCSGPSPSDNAKWQLALVAGSGDSAEYLIINVRTGYFLTATGDNKIASTPQISPTDKTAHWTIHSTRTNGYDVYTITSKVASRGQLTVKDFSTQSGADILSATKQDADNQKWYFDPR</sequence>
<dbReference type="Proteomes" id="UP001408356">
    <property type="component" value="Unassembled WGS sequence"/>
</dbReference>
<dbReference type="InterPro" id="IPR035992">
    <property type="entry name" value="Ricin_B-like_lectins"/>
</dbReference>
<evidence type="ECO:0000313" key="2">
    <source>
        <dbReference type="EMBL" id="KAK9421339.1"/>
    </source>
</evidence>
<evidence type="ECO:0000259" key="1">
    <source>
        <dbReference type="Pfam" id="PF14200"/>
    </source>
</evidence>
<dbReference type="SUPFAM" id="SSF50370">
    <property type="entry name" value="Ricin B-like lectins"/>
    <property type="match status" value="1"/>
</dbReference>
<feature type="domain" description="Ricin B lectin" evidence="1">
    <location>
        <begin position="48"/>
        <end position="138"/>
    </location>
</feature>
<dbReference type="Gene3D" id="2.80.10.50">
    <property type="match status" value="1"/>
</dbReference>
<accession>A0ABR2V347</accession>
<comment type="caution">
    <text evidence="2">The sequence shown here is derived from an EMBL/GenBank/DDBJ whole genome shotgun (WGS) entry which is preliminary data.</text>
</comment>
<dbReference type="InterPro" id="IPR000772">
    <property type="entry name" value="Ricin_B_lectin"/>
</dbReference>
<dbReference type="Pfam" id="PF14200">
    <property type="entry name" value="RicinB_lectin_2"/>
    <property type="match status" value="1"/>
</dbReference>